<evidence type="ECO:0000256" key="5">
    <source>
        <dbReference type="ARBA" id="ARBA00022670"/>
    </source>
</evidence>
<sequence>MGDVSMLFIVCVIPVILISVALHEFAHAKMADLAGDPTPRFYGRVTLNPLAHLDPLGTVMIVITVLSGFGIGWGKPVPVNPSRMKNPRWDHFASVAAGPLSNVLQATVYAVIARLLMTTGVLAPQQLFDPLNPLSIILVMGVVINIGLALFNMIPLGPLDGHWIVGAFLPERQRIQWYAWNRNYGGFLFLALIILGQVFPDFDVIEKVFTPLYPRILQFFFGL</sequence>
<keyword evidence="11" id="KW-0482">Metalloprotease</keyword>
<gene>
    <name evidence="14" type="ORF">NPRO_00410</name>
</gene>
<dbReference type="AlphaFoldDB" id="A0A809S1V4"/>
<dbReference type="Proteomes" id="UP000662873">
    <property type="component" value="Chromosome"/>
</dbReference>
<evidence type="ECO:0000256" key="8">
    <source>
        <dbReference type="ARBA" id="ARBA00022801"/>
    </source>
</evidence>
<reference evidence="14" key="1">
    <citation type="journal article" name="DNA Res.">
        <title>The physiological potential of anammox bacteria as revealed by their core genome structure.</title>
        <authorList>
            <person name="Okubo T."/>
            <person name="Toyoda A."/>
            <person name="Fukuhara K."/>
            <person name="Uchiyama I."/>
            <person name="Harigaya Y."/>
            <person name="Kuroiwa M."/>
            <person name="Suzuki T."/>
            <person name="Murakami Y."/>
            <person name="Suwa Y."/>
            <person name="Takami H."/>
        </authorList>
    </citation>
    <scope>NUCLEOTIDE SEQUENCE</scope>
    <source>
        <strain evidence="14">317325-2</strain>
    </source>
</reference>
<dbReference type="GO" id="GO:0006508">
    <property type="term" value="P:proteolysis"/>
    <property type="evidence" value="ECO:0007669"/>
    <property type="project" value="UniProtKB-KW"/>
</dbReference>
<evidence type="ECO:0000256" key="11">
    <source>
        <dbReference type="ARBA" id="ARBA00023049"/>
    </source>
</evidence>
<feature type="transmembrane region" description="Helical" evidence="13">
    <location>
        <begin position="136"/>
        <end position="159"/>
    </location>
</feature>
<comment type="similarity">
    <text evidence="3">Belongs to the peptidase M50B family.</text>
</comment>
<evidence type="ECO:0000256" key="2">
    <source>
        <dbReference type="ARBA" id="ARBA00004651"/>
    </source>
</evidence>
<evidence type="ECO:0000256" key="1">
    <source>
        <dbReference type="ARBA" id="ARBA00001947"/>
    </source>
</evidence>
<feature type="transmembrane region" description="Helical" evidence="13">
    <location>
        <begin position="95"/>
        <end position="116"/>
    </location>
</feature>
<proteinExistence type="inferred from homology"/>
<evidence type="ECO:0000256" key="3">
    <source>
        <dbReference type="ARBA" id="ARBA00007931"/>
    </source>
</evidence>
<dbReference type="PANTHER" id="PTHR35864">
    <property type="entry name" value="ZINC METALLOPROTEASE MJ0611-RELATED"/>
    <property type="match status" value="1"/>
</dbReference>
<dbReference type="InterPro" id="IPR052348">
    <property type="entry name" value="Metallopeptidase_M50B"/>
</dbReference>
<feature type="transmembrane region" description="Helical" evidence="13">
    <location>
        <begin position="180"/>
        <end position="199"/>
    </location>
</feature>
<keyword evidence="10 13" id="KW-1133">Transmembrane helix</keyword>
<feature type="transmembrane region" description="Helical" evidence="13">
    <location>
        <begin position="7"/>
        <end position="26"/>
    </location>
</feature>
<evidence type="ECO:0000256" key="12">
    <source>
        <dbReference type="ARBA" id="ARBA00023136"/>
    </source>
</evidence>
<keyword evidence="5 14" id="KW-0645">Protease</keyword>
<dbReference type="PANTHER" id="PTHR35864:SF1">
    <property type="entry name" value="ZINC METALLOPROTEASE YWHC-RELATED"/>
    <property type="match status" value="1"/>
</dbReference>
<evidence type="ECO:0000313" key="14">
    <source>
        <dbReference type="EMBL" id="BBO22446.1"/>
    </source>
</evidence>
<name>A0A809S1V4_9BACT</name>
<dbReference type="EMBL" id="AP021858">
    <property type="protein sequence ID" value="BBO22446.1"/>
    <property type="molecule type" value="Genomic_DNA"/>
</dbReference>
<dbReference type="KEGG" id="npy:NPRO_00410"/>
<dbReference type="InterPro" id="IPR044537">
    <property type="entry name" value="Rip2-like"/>
</dbReference>
<comment type="subcellular location">
    <subcellularLocation>
        <location evidence="2">Cell membrane</location>
        <topology evidence="2">Multi-pass membrane protein</topology>
    </subcellularLocation>
</comment>
<keyword evidence="4" id="KW-1003">Cell membrane</keyword>
<keyword evidence="12 13" id="KW-0472">Membrane</keyword>
<dbReference type="CDD" id="cd06158">
    <property type="entry name" value="S2P-M50_like_1"/>
    <property type="match status" value="1"/>
</dbReference>
<keyword evidence="6 13" id="KW-0812">Transmembrane</keyword>
<evidence type="ECO:0000256" key="4">
    <source>
        <dbReference type="ARBA" id="ARBA00022475"/>
    </source>
</evidence>
<evidence type="ECO:0000256" key="6">
    <source>
        <dbReference type="ARBA" id="ARBA00022692"/>
    </source>
</evidence>
<keyword evidence="7" id="KW-0479">Metal-binding</keyword>
<accession>A0A809S1V4</accession>
<organism evidence="14 15">
    <name type="scientific">Candidatus Nitrosymbiomonas proteolyticus</name>
    <dbReference type="NCBI Taxonomy" id="2608984"/>
    <lineage>
        <taxon>Bacteria</taxon>
        <taxon>Bacillati</taxon>
        <taxon>Armatimonadota</taxon>
        <taxon>Armatimonadota incertae sedis</taxon>
        <taxon>Candidatus Nitrosymbiomonas</taxon>
    </lineage>
</organism>
<dbReference type="GO" id="GO:0008237">
    <property type="term" value="F:metallopeptidase activity"/>
    <property type="evidence" value="ECO:0007669"/>
    <property type="project" value="UniProtKB-KW"/>
</dbReference>
<keyword evidence="8" id="KW-0378">Hydrolase</keyword>
<comment type="cofactor">
    <cofactor evidence="1">
        <name>Zn(2+)</name>
        <dbReference type="ChEBI" id="CHEBI:29105"/>
    </cofactor>
</comment>
<evidence type="ECO:0000313" key="15">
    <source>
        <dbReference type="Proteomes" id="UP000662873"/>
    </source>
</evidence>
<dbReference type="GO" id="GO:0046872">
    <property type="term" value="F:metal ion binding"/>
    <property type="evidence" value="ECO:0007669"/>
    <property type="project" value="UniProtKB-KW"/>
</dbReference>
<evidence type="ECO:0000256" key="10">
    <source>
        <dbReference type="ARBA" id="ARBA00022989"/>
    </source>
</evidence>
<dbReference type="GO" id="GO:0005886">
    <property type="term" value="C:plasma membrane"/>
    <property type="evidence" value="ECO:0007669"/>
    <property type="project" value="UniProtKB-SubCell"/>
</dbReference>
<evidence type="ECO:0000256" key="7">
    <source>
        <dbReference type="ARBA" id="ARBA00022723"/>
    </source>
</evidence>
<evidence type="ECO:0000256" key="13">
    <source>
        <dbReference type="SAM" id="Phobius"/>
    </source>
</evidence>
<feature type="transmembrane region" description="Helical" evidence="13">
    <location>
        <begin position="56"/>
        <end position="74"/>
    </location>
</feature>
<protein>
    <submittedName>
        <fullName evidence="14">Zn-dependent protease</fullName>
    </submittedName>
</protein>
<evidence type="ECO:0000256" key="9">
    <source>
        <dbReference type="ARBA" id="ARBA00022833"/>
    </source>
</evidence>
<keyword evidence="9" id="KW-0862">Zinc</keyword>